<dbReference type="GeneID" id="5039454"/>
<dbReference type="GO" id="GO:0005794">
    <property type="term" value="C:Golgi apparatus"/>
    <property type="evidence" value="ECO:0000318"/>
    <property type="project" value="GO_Central"/>
</dbReference>
<dbReference type="InterPro" id="IPR005225">
    <property type="entry name" value="Small_GTP-bd"/>
</dbReference>
<dbReference type="Proteomes" id="UP000000600">
    <property type="component" value="Unassembled WGS sequence"/>
</dbReference>
<evidence type="ECO:0000256" key="2">
    <source>
        <dbReference type="ARBA" id="ARBA00006270"/>
    </source>
</evidence>
<dbReference type="InParanoid" id="Q3SD45"/>
<dbReference type="NCBIfam" id="TIGR00231">
    <property type="entry name" value="small_GTP"/>
    <property type="match status" value="1"/>
</dbReference>
<dbReference type="AlphaFoldDB" id="Q3SD45"/>
<gene>
    <name evidence="5" type="primary">rab_B58</name>
    <name evidence="6" type="ORF">GSPATT00019965001</name>
</gene>
<keyword evidence="7" id="KW-1185">Reference proteome</keyword>
<evidence type="ECO:0000256" key="3">
    <source>
        <dbReference type="ARBA" id="ARBA00022741"/>
    </source>
</evidence>
<dbReference type="SUPFAM" id="SSF52540">
    <property type="entry name" value="P-loop containing nucleoside triphosphate hydrolases"/>
    <property type="match status" value="1"/>
</dbReference>
<evidence type="ECO:0000256" key="1">
    <source>
        <dbReference type="ARBA" id="ARBA00004308"/>
    </source>
</evidence>
<keyword evidence="3" id="KW-0547">Nucleotide-binding</keyword>
<reference evidence="6" key="4">
    <citation type="submission" date="2006-03" db="EMBL/GenBank/DDBJ databases">
        <authorList>
            <consortium name="Genoscope"/>
        </authorList>
    </citation>
    <scope>NUCLEOTIDE SEQUENCE</scope>
    <source>
        <strain evidence="6">Stock d4-2</strain>
    </source>
</reference>
<dbReference type="SMART" id="SM00176">
    <property type="entry name" value="RAN"/>
    <property type="match status" value="1"/>
</dbReference>
<dbReference type="Pfam" id="PF00071">
    <property type="entry name" value="Ras"/>
    <property type="match status" value="1"/>
</dbReference>
<dbReference type="PROSITE" id="PS51420">
    <property type="entry name" value="RHO"/>
    <property type="match status" value="1"/>
</dbReference>
<dbReference type="EMBL" id="CR933414">
    <property type="protein sequence ID" value="CAI44520.1"/>
    <property type="molecule type" value="Genomic_DNA"/>
</dbReference>
<dbReference type="InterPro" id="IPR027417">
    <property type="entry name" value="P-loop_NTPase"/>
</dbReference>
<dbReference type="InterPro" id="IPR001806">
    <property type="entry name" value="Small_GTPase"/>
</dbReference>
<comment type="subcellular location">
    <subcellularLocation>
        <location evidence="1">Endomembrane system</location>
    </subcellularLocation>
</comment>
<evidence type="ECO:0000256" key="4">
    <source>
        <dbReference type="ARBA" id="ARBA00023136"/>
    </source>
</evidence>
<evidence type="ECO:0000313" key="6">
    <source>
        <dbReference type="EMBL" id="CAK86272.1"/>
    </source>
</evidence>
<dbReference type="HOGENOM" id="CLU_041217_23_1_1"/>
<evidence type="ECO:0000313" key="5">
    <source>
        <dbReference type="EMBL" id="CAI44520.1"/>
    </source>
</evidence>
<comment type="similarity">
    <text evidence="2">Belongs to the small GTPase superfamily. Rab family.</text>
</comment>
<sequence>MFQNNIDENEASLLFKFILIGDIAVGKTSLLKQFVEKRFCDDYNLTIGVEFNIKYIQVNDHVIKLQMWDTSGQESFKSVTRLYYRAAAGAIMVYDITRRETFENIRNWHREALDNGNSRMKFLLIGNKTDLQSHREVESYEAAQYAKENECLYTECSALQGSNVENAFMELAHQIYQMAMEDPKLVNEQYGIKYVNNANSSMSTSKIVSQQAITNKYNQQKVIKQQHQQMNNSNSEEFIEYYGEQNQTNQKKAQCNNCCADI</sequence>
<reference evidence="5" key="1">
    <citation type="submission" date="2005-01" db="EMBL/GenBank/DDBJ databases">
        <authorList>
            <person name="Genoscope"/>
        </authorList>
    </citation>
    <scope>NUCLEOTIDE SEQUENCE</scope>
</reference>
<dbReference type="OrthoDB" id="285059at2759"/>
<reference evidence="5" key="2">
    <citation type="submission" date="2005-09" db="EMBL/GenBank/DDBJ databases">
        <title>Paramecium tetraurelia small GTP-binding-related protein genes.</title>
        <authorList>
            <person name="Cohen J."/>
        </authorList>
    </citation>
    <scope>NUCLEOTIDE SEQUENCE</scope>
</reference>
<dbReference type="FunFam" id="3.40.50.300:FF:000586">
    <property type="entry name" value="Rab family GTPase"/>
    <property type="match status" value="1"/>
</dbReference>
<dbReference type="eggNOG" id="KOG0098">
    <property type="taxonomic scope" value="Eukaryota"/>
</dbReference>
<dbReference type="GO" id="GO:0005525">
    <property type="term" value="F:GTP binding"/>
    <property type="evidence" value="ECO:0000318"/>
    <property type="project" value="GO_Central"/>
</dbReference>
<proteinExistence type="inferred from homology"/>
<dbReference type="Gene3D" id="3.40.50.300">
    <property type="entry name" value="P-loop containing nucleotide triphosphate hydrolases"/>
    <property type="match status" value="1"/>
</dbReference>
<dbReference type="EMBL" id="CT868563">
    <property type="protein sequence ID" value="CAK86272.1"/>
    <property type="molecule type" value="Genomic_DNA"/>
</dbReference>
<dbReference type="CDD" id="cd00154">
    <property type="entry name" value="Rab"/>
    <property type="match status" value="1"/>
</dbReference>
<dbReference type="KEGG" id="ptm:GSPATT00019965001"/>
<dbReference type="PANTHER" id="PTHR47979">
    <property type="entry name" value="DRAB11-RELATED"/>
    <property type="match status" value="1"/>
</dbReference>
<evidence type="ECO:0000313" key="7">
    <source>
        <dbReference type="Proteomes" id="UP000000600"/>
    </source>
</evidence>
<dbReference type="PROSITE" id="PS51421">
    <property type="entry name" value="RAS"/>
    <property type="match status" value="1"/>
</dbReference>
<name>Q3SD45_PARTE</name>
<accession>Q3SD45</accession>
<dbReference type="SMART" id="SM00174">
    <property type="entry name" value="RHO"/>
    <property type="match status" value="1"/>
</dbReference>
<dbReference type="GO" id="GO:0003924">
    <property type="term" value="F:GTPase activity"/>
    <property type="evidence" value="ECO:0000318"/>
    <property type="project" value="GO_Central"/>
</dbReference>
<organism evidence="5">
    <name type="scientific">Paramecium tetraurelia</name>
    <dbReference type="NCBI Taxonomy" id="5888"/>
    <lineage>
        <taxon>Eukaryota</taxon>
        <taxon>Sar</taxon>
        <taxon>Alveolata</taxon>
        <taxon>Ciliophora</taxon>
        <taxon>Intramacronucleata</taxon>
        <taxon>Oligohymenophorea</taxon>
        <taxon>Peniculida</taxon>
        <taxon>Parameciidae</taxon>
        <taxon>Paramecium</taxon>
    </lineage>
</organism>
<dbReference type="RefSeq" id="XP_001453669.1">
    <property type="nucleotide sequence ID" value="XM_001453632.1"/>
</dbReference>
<dbReference type="PRINTS" id="PR00449">
    <property type="entry name" value="RASTRNSFRMNG"/>
</dbReference>
<dbReference type="GO" id="GO:0016192">
    <property type="term" value="P:vesicle-mediated transport"/>
    <property type="evidence" value="ECO:0000318"/>
    <property type="project" value="GO_Central"/>
</dbReference>
<dbReference type="SMART" id="SM00173">
    <property type="entry name" value="RAS"/>
    <property type="match status" value="1"/>
</dbReference>
<dbReference type="OMA" id="EYHEGKQ"/>
<dbReference type="PROSITE" id="PS51419">
    <property type="entry name" value="RAB"/>
    <property type="match status" value="1"/>
</dbReference>
<dbReference type="SMART" id="SM00175">
    <property type="entry name" value="RAB"/>
    <property type="match status" value="1"/>
</dbReference>
<keyword evidence="4" id="KW-0472">Membrane</keyword>
<dbReference type="InterPro" id="IPR050209">
    <property type="entry name" value="Rab_GTPases_membrane_traffic"/>
</dbReference>
<reference evidence="6 7" key="3">
    <citation type="journal article" date="2006" name="Nature">
        <title>Global trends of whole-genome duplications revealed by the ciliate Paramecium tetraurelia.</title>
        <authorList>
            <consortium name="Genoscope"/>
            <person name="Aury J.-M."/>
            <person name="Jaillon O."/>
            <person name="Duret L."/>
            <person name="Noel B."/>
            <person name="Jubin C."/>
            <person name="Porcel B.M."/>
            <person name="Segurens B."/>
            <person name="Daubin V."/>
            <person name="Anthouard V."/>
            <person name="Aiach N."/>
            <person name="Arnaiz O."/>
            <person name="Billaut A."/>
            <person name="Beisson J."/>
            <person name="Blanc I."/>
            <person name="Bouhouche K."/>
            <person name="Camara F."/>
            <person name="Duharcourt S."/>
            <person name="Guigo R."/>
            <person name="Gogendeau D."/>
            <person name="Katinka M."/>
            <person name="Keller A.-M."/>
            <person name="Kissmehl R."/>
            <person name="Klotz C."/>
            <person name="Koll F."/>
            <person name="Le Moue A."/>
            <person name="Lepere C."/>
            <person name="Malinsky S."/>
            <person name="Nowacki M."/>
            <person name="Nowak J.K."/>
            <person name="Plattner H."/>
            <person name="Poulain J."/>
            <person name="Ruiz F."/>
            <person name="Serrano V."/>
            <person name="Zagulski M."/>
            <person name="Dessen P."/>
            <person name="Betermier M."/>
            <person name="Weissenbach J."/>
            <person name="Scarpelli C."/>
            <person name="Schachter V."/>
            <person name="Sperling L."/>
            <person name="Meyer E."/>
            <person name="Cohen J."/>
            <person name="Wincker P."/>
        </authorList>
    </citation>
    <scope>NUCLEOTIDE SEQUENCE [LARGE SCALE GENOMIC DNA]</scope>
    <source>
        <strain evidence="6 7">Stock d4-2</strain>
    </source>
</reference>
<dbReference type="STRING" id="5888.Q3SD45"/>
<protein>
    <submittedName>
        <fullName evidence="6">Chromosome undetermined scaffold_62, whole genome shotgun sequence</fullName>
    </submittedName>
    <submittedName>
        <fullName evidence="5">Rab_B58 protein</fullName>
    </submittedName>
</protein>